<reference evidence="2 3" key="1">
    <citation type="submission" date="2024-08" db="EMBL/GenBank/DDBJ databases">
        <title>Whole-genome sequencing of halo(alkali)philic microorganisms from hypersaline lakes.</title>
        <authorList>
            <person name="Sorokin D.Y."/>
            <person name="Merkel A.Y."/>
            <person name="Messina E."/>
            <person name="Yakimov M."/>
        </authorList>
    </citation>
    <scope>NUCLEOTIDE SEQUENCE [LARGE SCALE GENOMIC DNA]</scope>
    <source>
        <strain evidence="2 3">AB-hyl4</strain>
    </source>
</reference>
<evidence type="ECO:0000313" key="3">
    <source>
        <dbReference type="Proteomes" id="UP001575105"/>
    </source>
</evidence>
<protein>
    <recommendedName>
        <fullName evidence="4">Lipoprotein</fullName>
    </recommendedName>
</protein>
<dbReference type="EMBL" id="JBGUBD010000004">
    <property type="protein sequence ID" value="MFA9478307.1"/>
    <property type="molecule type" value="Genomic_DNA"/>
</dbReference>
<feature type="region of interest" description="Disordered" evidence="1">
    <location>
        <begin position="45"/>
        <end position="77"/>
    </location>
</feature>
<dbReference type="PROSITE" id="PS51257">
    <property type="entry name" value="PROKAR_LIPOPROTEIN"/>
    <property type="match status" value="1"/>
</dbReference>
<proteinExistence type="predicted"/>
<sequence>MKHRRWVIPCSATVMMAVILLTGCQDPLFPTDAPRTPYDRYRTLRGEERPMTDEMARGTPRSGRPALRERLRPLDQY</sequence>
<evidence type="ECO:0000256" key="1">
    <source>
        <dbReference type="SAM" id="MobiDB-lite"/>
    </source>
</evidence>
<organism evidence="2 3">
    <name type="scientific">Natronomicrosphaera hydrolytica</name>
    <dbReference type="NCBI Taxonomy" id="3242702"/>
    <lineage>
        <taxon>Bacteria</taxon>
        <taxon>Pseudomonadati</taxon>
        <taxon>Planctomycetota</taxon>
        <taxon>Phycisphaerae</taxon>
        <taxon>Phycisphaerales</taxon>
        <taxon>Phycisphaeraceae</taxon>
        <taxon>Natronomicrosphaera</taxon>
    </lineage>
</organism>
<evidence type="ECO:0000313" key="2">
    <source>
        <dbReference type="EMBL" id="MFA9478307.1"/>
    </source>
</evidence>
<gene>
    <name evidence="2" type="ORF">ACERK3_08360</name>
</gene>
<accession>A0ABV4U3X6</accession>
<dbReference type="RefSeq" id="WP_425345230.1">
    <property type="nucleotide sequence ID" value="NZ_JBGUBD010000004.1"/>
</dbReference>
<name>A0ABV4U3X6_9BACT</name>
<feature type="compositionally biased region" description="Basic and acidic residues" evidence="1">
    <location>
        <begin position="45"/>
        <end position="56"/>
    </location>
</feature>
<dbReference type="Proteomes" id="UP001575105">
    <property type="component" value="Unassembled WGS sequence"/>
</dbReference>
<keyword evidence="3" id="KW-1185">Reference proteome</keyword>
<feature type="compositionally biased region" description="Basic and acidic residues" evidence="1">
    <location>
        <begin position="66"/>
        <end position="77"/>
    </location>
</feature>
<comment type="caution">
    <text evidence="2">The sequence shown here is derived from an EMBL/GenBank/DDBJ whole genome shotgun (WGS) entry which is preliminary data.</text>
</comment>
<evidence type="ECO:0008006" key="4">
    <source>
        <dbReference type="Google" id="ProtNLM"/>
    </source>
</evidence>